<comment type="caution">
    <text evidence="3">The sequence shown here is derived from an EMBL/GenBank/DDBJ whole genome shotgun (WGS) entry which is preliminary data.</text>
</comment>
<dbReference type="SUPFAM" id="SSF50715">
    <property type="entry name" value="Ribosomal protein L25-like"/>
    <property type="match status" value="1"/>
</dbReference>
<dbReference type="EMBL" id="BARS01027983">
    <property type="protein sequence ID" value="GAG03163.1"/>
    <property type="molecule type" value="Genomic_DNA"/>
</dbReference>
<dbReference type="Pfam" id="PF20974">
    <property type="entry name" value="tRNA-synt_1c_C2"/>
    <property type="match status" value="1"/>
</dbReference>
<keyword evidence="1" id="KW-0648">Protein biosynthesis</keyword>
<gene>
    <name evidence="3" type="ORF">S01H1_43904</name>
</gene>
<dbReference type="GO" id="GO:0006412">
    <property type="term" value="P:translation"/>
    <property type="evidence" value="ECO:0007669"/>
    <property type="project" value="UniProtKB-KW"/>
</dbReference>
<dbReference type="InterPro" id="IPR049437">
    <property type="entry name" value="tRNA-synt_1c_C2"/>
</dbReference>
<evidence type="ECO:0000256" key="1">
    <source>
        <dbReference type="ARBA" id="ARBA00022917"/>
    </source>
</evidence>
<dbReference type="InterPro" id="IPR020056">
    <property type="entry name" value="Rbsml_bL25/Gln-tRNA_synth_N"/>
</dbReference>
<dbReference type="AlphaFoldDB" id="X0US94"/>
<organism evidence="3">
    <name type="scientific">marine sediment metagenome</name>
    <dbReference type="NCBI Taxonomy" id="412755"/>
    <lineage>
        <taxon>unclassified sequences</taxon>
        <taxon>metagenomes</taxon>
        <taxon>ecological metagenomes</taxon>
    </lineage>
</organism>
<dbReference type="InterPro" id="IPR011035">
    <property type="entry name" value="Ribosomal_bL25/Gln-tRNA_synth"/>
</dbReference>
<name>X0US94_9ZZZZ</name>
<accession>X0US94</accession>
<reference evidence="3" key="1">
    <citation type="journal article" date="2014" name="Front. Microbiol.">
        <title>High frequency of phylogenetically diverse reductive dehalogenase-homologous genes in deep subseafloor sedimentary metagenomes.</title>
        <authorList>
            <person name="Kawai M."/>
            <person name="Futagami T."/>
            <person name="Toyoda A."/>
            <person name="Takaki Y."/>
            <person name="Nishi S."/>
            <person name="Hori S."/>
            <person name="Arai W."/>
            <person name="Tsubouchi T."/>
            <person name="Morono Y."/>
            <person name="Uchiyama I."/>
            <person name="Ito T."/>
            <person name="Fujiyama A."/>
            <person name="Inagaki F."/>
            <person name="Takami H."/>
        </authorList>
    </citation>
    <scope>NUCLEOTIDE SEQUENCE</scope>
    <source>
        <strain evidence="3">Expedition CK06-06</strain>
    </source>
</reference>
<sequence>AHALEAAVHLYDRLFLEANPLAAGEGRDFKSCLNPKSVETLTTCRVEPSLAGAAPGSRYQFERQGYFCVDPDSSDGALVFNRTVALRDSWAKIERAQRRQASRPANG</sequence>
<evidence type="ECO:0000259" key="2">
    <source>
        <dbReference type="Pfam" id="PF20974"/>
    </source>
</evidence>
<proteinExistence type="predicted"/>
<feature type="domain" description="tRNA synthetases class I (E and Q) anti-codon binding" evidence="2">
    <location>
        <begin position="2"/>
        <end position="70"/>
    </location>
</feature>
<evidence type="ECO:0000313" key="3">
    <source>
        <dbReference type="EMBL" id="GAG03163.1"/>
    </source>
</evidence>
<protein>
    <recommendedName>
        <fullName evidence="2">tRNA synthetases class I (E and Q) anti-codon binding domain-containing protein</fullName>
    </recommendedName>
</protein>
<dbReference type="Gene3D" id="2.40.240.10">
    <property type="entry name" value="Ribosomal Protein L25, Chain P"/>
    <property type="match status" value="1"/>
</dbReference>
<feature type="non-terminal residue" evidence="3">
    <location>
        <position position="1"/>
    </location>
</feature>